<feature type="coiled-coil region" evidence="1">
    <location>
        <begin position="462"/>
        <end position="514"/>
    </location>
</feature>
<evidence type="ECO:0000313" key="7">
    <source>
        <dbReference type="RefSeq" id="XP_060544835.1"/>
    </source>
</evidence>
<dbReference type="GeneID" id="117662818"/>
<dbReference type="GO" id="GO:0061178">
    <property type="term" value="P:regulation of insulin secretion involved in cellular response to glucose stimulus"/>
    <property type="evidence" value="ECO:0007669"/>
    <property type="project" value="TreeGrafter"/>
</dbReference>
<keyword evidence="4" id="KW-1185">Reference proteome</keyword>
<dbReference type="SUPFAM" id="SSF50156">
    <property type="entry name" value="PDZ domain-like"/>
    <property type="match status" value="2"/>
</dbReference>
<evidence type="ECO:0000313" key="5">
    <source>
        <dbReference type="RefSeq" id="XP_034268369.1"/>
    </source>
</evidence>
<dbReference type="CDD" id="cd06698">
    <property type="entry name" value="PDZ1_hSTXBP4-PDZ2_GgSTXBP4-like"/>
    <property type="match status" value="1"/>
</dbReference>
<evidence type="ECO:0000259" key="3">
    <source>
        <dbReference type="PROSITE" id="PS50106"/>
    </source>
</evidence>
<organism evidence="4 5">
    <name type="scientific">Pantherophis guttatus</name>
    <name type="common">Corn snake</name>
    <name type="synonym">Elaphe guttata</name>
    <dbReference type="NCBI Taxonomy" id="94885"/>
    <lineage>
        <taxon>Eukaryota</taxon>
        <taxon>Metazoa</taxon>
        <taxon>Chordata</taxon>
        <taxon>Craniata</taxon>
        <taxon>Vertebrata</taxon>
        <taxon>Euteleostomi</taxon>
        <taxon>Lepidosauria</taxon>
        <taxon>Squamata</taxon>
        <taxon>Bifurcata</taxon>
        <taxon>Unidentata</taxon>
        <taxon>Episquamata</taxon>
        <taxon>Toxicofera</taxon>
        <taxon>Serpentes</taxon>
        <taxon>Colubroidea</taxon>
        <taxon>Colubridae</taxon>
        <taxon>Colubrinae</taxon>
        <taxon>Pantherophis</taxon>
    </lineage>
</organism>
<dbReference type="Gene3D" id="2.20.70.10">
    <property type="match status" value="1"/>
</dbReference>
<dbReference type="PROSITE" id="PS50106">
    <property type="entry name" value="PDZ"/>
    <property type="match status" value="2"/>
</dbReference>
<keyword evidence="1" id="KW-0175">Coiled coil</keyword>
<dbReference type="Proteomes" id="UP001652622">
    <property type="component" value="Unplaced"/>
</dbReference>
<dbReference type="RefSeq" id="XP_060544834.1">
    <property type="nucleotide sequence ID" value="XM_060688851.1"/>
</dbReference>
<dbReference type="PROSITE" id="PS50020">
    <property type="entry name" value="WW_DOMAIN_2"/>
    <property type="match status" value="1"/>
</dbReference>
<dbReference type="Pfam" id="PF00595">
    <property type="entry name" value="PDZ"/>
    <property type="match status" value="2"/>
</dbReference>
<dbReference type="RefSeq" id="XP_034268369.1">
    <property type="nucleotide sequence ID" value="XM_034412478.1"/>
</dbReference>
<dbReference type="Pfam" id="PF00397">
    <property type="entry name" value="WW"/>
    <property type="match status" value="1"/>
</dbReference>
<feature type="domain" description="PDZ" evidence="3">
    <location>
        <begin position="190"/>
        <end position="264"/>
    </location>
</feature>
<dbReference type="OrthoDB" id="6022242at2759"/>
<name>A0A6P9BEF7_PANGU</name>
<feature type="domain" description="WW" evidence="2">
    <location>
        <begin position="661"/>
        <end position="694"/>
    </location>
</feature>
<dbReference type="CDD" id="cd00201">
    <property type="entry name" value="WW"/>
    <property type="match status" value="1"/>
</dbReference>
<dbReference type="OMA" id="SWTHPVT"/>
<dbReference type="InterPro" id="IPR001478">
    <property type="entry name" value="PDZ"/>
</dbReference>
<sequence length="718" mass="79327">MSTEMASPDSNHPDMTFVGPHGTHRTIHHVSFSDCQNGLGIKIIGGCQDQSKEEYGIFIKEILPKKIAATDNQLCIGDLILEVNGQKLCGVTNERAVDMLQMASATNHVSLLIARDEDAKKEFLALMEKYSSHSNSSRNSPTQLLTGVDSFSSGTSSVSPSLFHPKDALTNLLGRPAAVTSLQAITNDSIFQIISVSKETGLGLQIVGGIDKNEGPLVYILAVIPGGDCHKDGRLRPGDQLVSVNGESLIGITYEEARNLINQTQPRSNTSWEITFIRHDSGSDEVENMHPFSNLLNSERCGLQNDLPSLSPTLSSNENVAAEKSVLDMLKTEFKKGEQFSAFCTDNSSIDVSAGAVSPSWRIDYGPQRKISLNPSVRLKADKLEMALKYLGIQPTKEEQEILRQQLPRDSEGTVCFGDFIQVARDLFSQQLDETGHSPVHEIAKLLDSQLVSCDHLERHEIEQLRKEKNEALKELCQLKEELAKSECVRKQLAEELQITKQEAKASVEEARTLRSRIHLAEAAQKQARGMELDYEEVISLLEIEITRLKAQLADHGGQNKESVQDLRKRVTVLDCQLRKSETAKKTFEVATEKLLEFVETIPEMLLHGSSPPVTLSDRKATISSKMLLAHLGRNGHTLAASLATEAKELARSVRAILEADCLPYGWEKAYTADGIKYFINHVTQTTSWIHPVTNVLALSCLEGNEDDGFRELPDPQT</sequence>
<dbReference type="InterPro" id="IPR036034">
    <property type="entry name" value="PDZ_sf"/>
</dbReference>
<dbReference type="InterPro" id="IPR011992">
    <property type="entry name" value="EF-hand-dom_pair"/>
</dbReference>
<evidence type="ECO:0000313" key="6">
    <source>
        <dbReference type="RefSeq" id="XP_060544834.1"/>
    </source>
</evidence>
<dbReference type="InterPro" id="IPR036020">
    <property type="entry name" value="WW_dom_sf"/>
</dbReference>
<dbReference type="CDD" id="cd06692">
    <property type="entry name" value="PDZ1_GgSTXBP4-like"/>
    <property type="match status" value="1"/>
</dbReference>
<dbReference type="RefSeq" id="XP_060544835.1">
    <property type="nucleotide sequence ID" value="XM_060688852.1"/>
</dbReference>
<dbReference type="AlphaFoldDB" id="A0A6P9BEF7"/>
<dbReference type="GO" id="GO:0019905">
    <property type="term" value="F:syntaxin binding"/>
    <property type="evidence" value="ECO:0007669"/>
    <property type="project" value="TreeGrafter"/>
</dbReference>
<protein>
    <submittedName>
        <fullName evidence="6 7">Syntaxin-binding protein 4 isoform X1</fullName>
    </submittedName>
    <submittedName>
        <fullName evidence="5">Syntaxin-binding protein 4 isoform X2</fullName>
    </submittedName>
</protein>
<dbReference type="SUPFAM" id="SSF47473">
    <property type="entry name" value="EF-hand"/>
    <property type="match status" value="1"/>
</dbReference>
<gene>
    <name evidence="5 6 7" type="primary">STXBP4</name>
</gene>
<evidence type="ECO:0000313" key="4">
    <source>
        <dbReference type="Proteomes" id="UP001652622"/>
    </source>
</evidence>
<dbReference type="Gene3D" id="2.30.42.10">
    <property type="match status" value="2"/>
</dbReference>
<reference evidence="5" key="1">
    <citation type="submission" date="2025-04" db="UniProtKB">
        <authorList>
            <consortium name="RefSeq"/>
        </authorList>
    </citation>
    <scope>IDENTIFICATION</scope>
    <source>
        <tissue evidence="5 6">Blood</tissue>
    </source>
</reference>
<evidence type="ECO:0000259" key="2">
    <source>
        <dbReference type="PROSITE" id="PS50020"/>
    </source>
</evidence>
<dbReference type="PANTHER" id="PTHR19964:SF16">
    <property type="entry name" value="SYNTAXIN-BINDING PROTEIN 4"/>
    <property type="match status" value="1"/>
</dbReference>
<dbReference type="InterPro" id="IPR001202">
    <property type="entry name" value="WW_dom"/>
</dbReference>
<dbReference type="KEGG" id="pgut:117662818"/>
<proteinExistence type="predicted"/>
<feature type="domain" description="PDZ" evidence="3">
    <location>
        <begin position="29"/>
        <end position="115"/>
    </location>
</feature>
<dbReference type="PROSITE" id="PS01159">
    <property type="entry name" value="WW_DOMAIN_1"/>
    <property type="match status" value="1"/>
</dbReference>
<dbReference type="SMART" id="SM00228">
    <property type="entry name" value="PDZ"/>
    <property type="match status" value="2"/>
</dbReference>
<dbReference type="CTD" id="252983"/>
<dbReference type="SUPFAM" id="SSF51045">
    <property type="entry name" value="WW domain"/>
    <property type="match status" value="1"/>
</dbReference>
<dbReference type="GO" id="GO:0031410">
    <property type="term" value="C:cytoplasmic vesicle"/>
    <property type="evidence" value="ECO:0007669"/>
    <property type="project" value="TreeGrafter"/>
</dbReference>
<dbReference type="GO" id="GO:0008286">
    <property type="term" value="P:insulin receptor signaling pathway"/>
    <property type="evidence" value="ECO:0007669"/>
    <property type="project" value="TreeGrafter"/>
</dbReference>
<dbReference type="FunFam" id="2.20.70.10:FF:000034">
    <property type="entry name" value="syntaxin-binding protein 4 isoform X1"/>
    <property type="match status" value="1"/>
</dbReference>
<dbReference type="SMART" id="SM00456">
    <property type="entry name" value="WW"/>
    <property type="match status" value="1"/>
</dbReference>
<accession>A0A6P9BEF7</accession>
<dbReference type="InterPro" id="IPR051342">
    <property type="entry name" value="PDZ_scaffold"/>
</dbReference>
<dbReference type="PANTHER" id="PTHR19964">
    <property type="entry name" value="MULTIPLE PDZ DOMAIN PROTEIN"/>
    <property type="match status" value="1"/>
</dbReference>
<evidence type="ECO:0000256" key="1">
    <source>
        <dbReference type="SAM" id="Coils"/>
    </source>
</evidence>